<evidence type="ECO:0000313" key="1">
    <source>
        <dbReference type="EMBL" id="GAJ08272.1"/>
    </source>
</evidence>
<gene>
    <name evidence="1" type="ORF">S12H4_43487</name>
</gene>
<sequence>MNNLNRRIAESTWKNTDEAKNWVWNSKDIFYDPKTDNFALIYNFPPPASVSAL</sequence>
<dbReference type="EMBL" id="BARW01026694">
    <property type="protein sequence ID" value="GAJ08272.1"/>
    <property type="molecule type" value="Genomic_DNA"/>
</dbReference>
<accession>X1UXF0</accession>
<reference evidence="1" key="1">
    <citation type="journal article" date="2014" name="Front. Microbiol.">
        <title>High frequency of phylogenetically diverse reductive dehalogenase-homologous genes in deep subseafloor sedimentary metagenomes.</title>
        <authorList>
            <person name="Kawai M."/>
            <person name="Futagami T."/>
            <person name="Toyoda A."/>
            <person name="Takaki Y."/>
            <person name="Nishi S."/>
            <person name="Hori S."/>
            <person name="Arai W."/>
            <person name="Tsubouchi T."/>
            <person name="Morono Y."/>
            <person name="Uchiyama I."/>
            <person name="Ito T."/>
            <person name="Fujiyama A."/>
            <person name="Inagaki F."/>
            <person name="Takami H."/>
        </authorList>
    </citation>
    <scope>NUCLEOTIDE SEQUENCE</scope>
    <source>
        <strain evidence="1">Expedition CK06-06</strain>
    </source>
</reference>
<comment type="caution">
    <text evidence="1">The sequence shown here is derived from an EMBL/GenBank/DDBJ whole genome shotgun (WGS) entry which is preliminary data.</text>
</comment>
<dbReference type="AlphaFoldDB" id="X1UXF0"/>
<proteinExistence type="predicted"/>
<protein>
    <submittedName>
        <fullName evidence="1">Uncharacterized protein</fullName>
    </submittedName>
</protein>
<name>X1UXF0_9ZZZZ</name>
<organism evidence="1">
    <name type="scientific">marine sediment metagenome</name>
    <dbReference type="NCBI Taxonomy" id="412755"/>
    <lineage>
        <taxon>unclassified sequences</taxon>
        <taxon>metagenomes</taxon>
        <taxon>ecological metagenomes</taxon>
    </lineage>
</organism>